<organism evidence="1 2">
    <name type="scientific">Pseudomonas phage POR1</name>
    <dbReference type="NCBI Taxonomy" id="1718594"/>
    <lineage>
        <taxon>Viruses</taxon>
        <taxon>Duplodnaviria</taxon>
        <taxon>Heunggongvirae</taxon>
        <taxon>Uroviricota</taxon>
        <taxon>Caudoviricetes</taxon>
        <taxon>Porunavirus</taxon>
        <taxon>Porunavirus POR1</taxon>
    </lineage>
</organism>
<sequence>MAKSAAQRKREQVEREKKLIAQFGGKRLRIIMYGDTLKILERLAGEQGYTGPQRFAETLTWLVHQHEDSEPGRDCSRKEEW</sequence>
<reference evidence="1 2" key="1">
    <citation type="journal article" date="2016" name="Genome Announc.">
        <title>Genome Sequences of Pseudomonas oryzihabitans Phage POR1 and Pseudomonas aeruginosa Phage PAE1.</title>
        <authorList>
            <person name="Dyson Z.A."/>
            <person name="Seviour R.J."/>
            <person name="Tucci J."/>
            <person name="Petrovski S."/>
        </authorList>
    </citation>
    <scope>NUCLEOTIDE SEQUENCE [LARGE SCALE GENOMIC DNA]</scope>
</reference>
<name>A0A0N9S7J7_9CAUD</name>
<gene>
    <name evidence="1" type="ORF">POR1_73</name>
</gene>
<dbReference type="EMBL" id="KT716399">
    <property type="protein sequence ID" value="ALH46278.1"/>
    <property type="molecule type" value="Genomic_DNA"/>
</dbReference>
<protein>
    <submittedName>
        <fullName evidence="1">Uncharacterized protein</fullName>
    </submittedName>
</protein>
<proteinExistence type="predicted"/>
<evidence type="ECO:0000313" key="2">
    <source>
        <dbReference type="Proteomes" id="UP000225954"/>
    </source>
</evidence>
<accession>A0A0N9S7J7</accession>
<keyword evidence="2" id="KW-1185">Reference proteome</keyword>
<dbReference type="Proteomes" id="UP000225954">
    <property type="component" value="Segment"/>
</dbReference>
<evidence type="ECO:0000313" key="1">
    <source>
        <dbReference type="EMBL" id="ALH46278.1"/>
    </source>
</evidence>